<evidence type="ECO:0000313" key="2">
    <source>
        <dbReference type="EMBL" id="SFT52020.1"/>
    </source>
</evidence>
<keyword evidence="3" id="KW-1185">Reference proteome</keyword>
<name>A0AAD0S3N5_9GAMM</name>
<organism evidence="1 4">
    <name type="scientific">Pseudoalteromonas lipolytica</name>
    <dbReference type="NCBI Taxonomy" id="570156"/>
    <lineage>
        <taxon>Bacteria</taxon>
        <taxon>Pseudomonadati</taxon>
        <taxon>Pseudomonadota</taxon>
        <taxon>Gammaproteobacteria</taxon>
        <taxon>Alteromonadales</taxon>
        <taxon>Pseudoalteromonadaceae</taxon>
        <taxon>Pseudoalteromonas</taxon>
    </lineage>
</organism>
<gene>
    <name evidence="1" type="ORF">D0907_19555</name>
    <name evidence="2" type="ORF">SAMN04487854_10441</name>
</gene>
<evidence type="ECO:0000313" key="1">
    <source>
        <dbReference type="EMBL" id="AXV67502.1"/>
    </source>
</evidence>
<dbReference type="GeneID" id="99507685"/>
<evidence type="ECO:0000313" key="3">
    <source>
        <dbReference type="Proteomes" id="UP000183805"/>
    </source>
</evidence>
<geneLocation type="plasmid" evidence="1 4">
    <name>unnamed1</name>
</geneLocation>
<dbReference type="EMBL" id="FPAZ01000004">
    <property type="protein sequence ID" value="SFT52020.1"/>
    <property type="molecule type" value="Genomic_DNA"/>
</dbReference>
<reference evidence="1 4" key="2">
    <citation type="submission" date="2018-08" db="EMBL/GenBank/DDBJ databases">
        <title>Draft genome sequence of Pseudoalteromonas donghaensis HJ51.</title>
        <authorList>
            <person name="Oh J."/>
            <person name="Roh D."/>
        </authorList>
    </citation>
    <scope>NUCLEOTIDE SEQUENCE [LARGE SCALE GENOMIC DNA]</scope>
    <source>
        <strain evidence="1 4">HJ51</strain>
        <plasmid evidence="1 4">unnamed1</plasmid>
    </source>
</reference>
<dbReference type="Proteomes" id="UP000264605">
    <property type="component" value="Plasmid unnamed1"/>
</dbReference>
<dbReference type="RefSeq" id="WP_036972305.1">
    <property type="nucleotide sequence ID" value="NZ_CP032091.1"/>
</dbReference>
<sequence length="153" mass="17453">MRSTASTKHFPYKNFKPHGLVEFYQHQHTLFATATGPFNEEIIDAHSFIQQAYITKLIDTYGGWYELVEFENSCMATPGALEKLMVYLSELKRKGVASKKTALVISDELEGANLLRETYRNLYKKAGMTMNIFKSKTAALNWLSEEPTPEVSF</sequence>
<dbReference type="KEGG" id="pdj:D0907_19555"/>
<dbReference type="Proteomes" id="UP000183805">
    <property type="component" value="Unassembled WGS sequence"/>
</dbReference>
<keyword evidence="1" id="KW-0614">Plasmid</keyword>
<evidence type="ECO:0000313" key="4">
    <source>
        <dbReference type="Proteomes" id="UP000264605"/>
    </source>
</evidence>
<dbReference type="AlphaFoldDB" id="A0AAD0S3N5"/>
<proteinExistence type="predicted"/>
<protein>
    <submittedName>
        <fullName evidence="1">Uncharacterized protein</fullName>
    </submittedName>
</protein>
<reference evidence="2 3" key="1">
    <citation type="submission" date="2016-10" db="EMBL/GenBank/DDBJ databases">
        <authorList>
            <person name="Varghese N."/>
            <person name="Submissions S."/>
        </authorList>
    </citation>
    <scope>NUCLEOTIDE SEQUENCE [LARGE SCALE GENOMIC DNA]</scope>
    <source>
        <strain evidence="2 3">CGMCC 1.8499</strain>
    </source>
</reference>
<accession>A0AAD0S3N5</accession>
<dbReference type="EMBL" id="CP032091">
    <property type="protein sequence ID" value="AXV67502.1"/>
    <property type="molecule type" value="Genomic_DNA"/>
</dbReference>